<dbReference type="eggNOG" id="COG0456">
    <property type="taxonomic scope" value="Bacteria"/>
</dbReference>
<evidence type="ECO:0000313" key="2">
    <source>
        <dbReference type="Proteomes" id="UP000003295"/>
    </source>
</evidence>
<dbReference type="Proteomes" id="UP000003295">
    <property type="component" value="Unassembled WGS sequence"/>
</dbReference>
<reference evidence="1 2" key="1">
    <citation type="submission" date="2009-04" db="EMBL/GenBank/DDBJ databases">
        <authorList>
            <person name="Weinstock G."/>
            <person name="Sodergren E."/>
            <person name="Clifton S."/>
            <person name="Fulton L."/>
            <person name="Fulton B."/>
            <person name="Courtney L."/>
            <person name="Fronick C."/>
            <person name="Harrison M."/>
            <person name="Strong C."/>
            <person name="Farmer C."/>
            <person name="Delahaunty K."/>
            <person name="Markovic C."/>
            <person name="Hall O."/>
            <person name="Minx P."/>
            <person name="Tomlinson C."/>
            <person name="Mitreva M."/>
            <person name="Nelson J."/>
            <person name="Hou S."/>
            <person name="Wollam A."/>
            <person name="Pepin K.H."/>
            <person name="Johnson M."/>
            <person name="Bhonagiri V."/>
            <person name="Nash W.E."/>
            <person name="Warren W."/>
            <person name="Chinwalla A."/>
            <person name="Mardis E.R."/>
            <person name="Wilson R.K."/>
        </authorList>
    </citation>
    <scope>NUCLEOTIDE SEQUENCE [LARGE SCALE GENOMIC DNA]</scope>
    <source>
        <strain evidence="1 2">DSM 13280</strain>
    </source>
</reference>
<dbReference type="Gene3D" id="3.40.630.30">
    <property type="match status" value="1"/>
</dbReference>
<organism evidence="1 2">
    <name type="scientific">Collinsella intestinalis DSM 13280</name>
    <dbReference type="NCBI Taxonomy" id="521003"/>
    <lineage>
        <taxon>Bacteria</taxon>
        <taxon>Bacillati</taxon>
        <taxon>Actinomycetota</taxon>
        <taxon>Coriobacteriia</taxon>
        <taxon>Coriobacteriales</taxon>
        <taxon>Coriobacteriaceae</taxon>
        <taxon>Collinsella</taxon>
    </lineage>
</organism>
<protein>
    <submittedName>
        <fullName evidence="1">Uncharacterized protein</fullName>
    </submittedName>
</protein>
<gene>
    <name evidence="1" type="ORF">COLINT_03720</name>
</gene>
<proteinExistence type="predicted"/>
<evidence type="ECO:0000313" key="1">
    <source>
        <dbReference type="EMBL" id="EEP43538.1"/>
    </source>
</evidence>
<dbReference type="STRING" id="521003.COLINT_03720"/>
<dbReference type="HOGENOM" id="CLU_3024283_0_0_11"/>
<sequence length="55" mass="6207">MQVGTGDSSLIVPFNEACGFVRSHMLSNFFIDNYDHPIFEAGVQPRGMVYLQKEL</sequence>
<dbReference type="AlphaFoldDB" id="C4FCA0"/>
<dbReference type="EMBL" id="ABXH02000052">
    <property type="protein sequence ID" value="EEP43538.1"/>
    <property type="molecule type" value="Genomic_DNA"/>
</dbReference>
<name>C4FCA0_9ACTN</name>
<accession>C4FCA0</accession>
<comment type="caution">
    <text evidence="1">The sequence shown here is derived from an EMBL/GenBank/DDBJ whole genome shotgun (WGS) entry which is preliminary data.</text>
</comment>